<proteinExistence type="predicted"/>
<dbReference type="Proteomes" id="UP000693970">
    <property type="component" value="Unassembled WGS sequence"/>
</dbReference>
<protein>
    <submittedName>
        <fullName evidence="4">Photosystem II oxygen evolving complex protein PsbP</fullName>
    </submittedName>
</protein>
<name>A0A9K3L7J8_9STRA</name>
<feature type="compositionally biased region" description="Low complexity" evidence="1">
    <location>
        <begin position="219"/>
        <end position="230"/>
    </location>
</feature>
<organism evidence="4 5">
    <name type="scientific">Nitzschia inconspicua</name>
    <dbReference type="NCBI Taxonomy" id="303405"/>
    <lineage>
        <taxon>Eukaryota</taxon>
        <taxon>Sar</taxon>
        <taxon>Stramenopiles</taxon>
        <taxon>Ochrophyta</taxon>
        <taxon>Bacillariophyta</taxon>
        <taxon>Bacillariophyceae</taxon>
        <taxon>Bacillariophycidae</taxon>
        <taxon>Bacillariales</taxon>
        <taxon>Bacillariaceae</taxon>
        <taxon>Nitzschia</taxon>
    </lineage>
</organism>
<evidence type="ECO:0000313" key="4">
    <source>
        <dbReference type="EMBL" id="KAG7357082.1"/>
    </source>
</evidence>
<feature type="compositionally biased region" description="Polar residues" evidence="1">
    <location>
        <begin position="56"/>
        <end position="76"/>
    </location>
</feature>
<dbReference type="Pfam" id="PF01789">
    <property type="entry name" value="PsbP"/>
    <property type="match status" value="1"/>
</dbReference>
<gene>
    <name evidence="4" type="ORF">IV203_001770</name>
</gene>
<dbReference type="OrthoDB" id="414405at2759"/>
<dbReference type="GO" id="GO:0019898">
    <property type="term" value="C:extrinsic component of membrane"/>
    <property type="evidence" value="ECO:0007669"/>
    <property type="project" value="InterPro"/>
</dbReference>
<feature type="region of interest" description="Disordered" evidence="1">
    <location>
        <begin position="214"/>
        <end position="249"/>
    </location>
</feature>
<dbReference type="EMBL" id="JAGRRH010000015">
    <property type="protein sequence ID" value="KAG7357082.1"/>
    <property type="molecule type" value="Genomic_DNA"/>
</dbReference>
<dbReference type="GO" id="GO:0009523">
    <property type="term" value="C:photosystem II"/>
    <property type="evidence" value="ECO:0007669"/>
    <property type="project" value="InterPro"/>
</dbReference>
<reference evidence="4" key="1">
    <citation type="journal article" date="2021" name="Sci. Rep.">
        <title>Diploid genomic architecture of Nitzschia inconspicua, an elite biomass production diatom.</title>
        <authorList>
            <person name="Oliver A."/>
            <person name="Podell S."/>
            <person name="Pinowska A."/>
            <person name="Traller J.C."/>
            <person name="Smith S.R."/>
            <person name="McClure R."/>
            <person name="Beliaev A."/>
            <person name="Bohutskyi P."/>
            <person name="Hill E.A."/>
            <person name="Rabines A."/>
            <person name="Zheng H."/>
            <person name="Allen L.Z."/>
            <person name="Kuo A."/>
            <person name="Grigoriev I.V."/>
            <person name="Allen A.E."/>
            <person name="Hazlebeck D."/>
            <person name="Allen E.E."/>
        </authorList>
    </citation>
    <scope>NUCLEOTIDE SEQUENCE</scope>
    <source>
        <strain evidence="4">Hildebrandi</strain>
    </source>
</reference>
<reference evidence="4" key="2">
    <citation type="submission" date="2021-04" db="EMBL/GenBank/DDBJ databases">
        <authorList>
            <person name="Podell S."/>
        </authorList>
    </citation>
    <scope>NUCLEOTIDE SEQUENCE</scope>
    <source>
        <strain evidence="4">Hildebrandi</strain>
    </source>
</reference>
<dbReference type="GO" id="GO:0005509">
    <property type="term" value="F:calcium ion binding"/>
    <property type="evidence" value="ECO:0007669"/>
    <property type="project" value="InterPro"/>
</dbReference>
<evidence type="ECO:0000256" key="2">
    <source>
        <dbReference type="SAM" id="SignalP"/>
    </source>
</evidence>
<feature type="signal peptide" evidence="2">
    <location>
        <begin position="1"/>
        <end position="22"/>
    </location>
</feature>
<accession>A0A9K3L7J8</accession>
<evidence type="ECO:0000313" key="5">
    <source>
        <dbReference type="Proteomes" id="UP000693970"/>
    </source>
</evidence>
<dbReference type="InterPro" id="IPR002683">
    <property type="entry name" value="PsbP_C"/>
</dbReference>
<comment type="caution">
    <text evidence="4">The sequence shown here is derived from an EMBL/GenBank/DDBJ whole genome shotgun (WGS) entry which is preliminary data.</text>
</comment>
<feature type="compositionally biased region" description="Low complexity" evidence="1">
    <location>
        <begin position="107"/>
        <end position="119"/>
    </location>
</feature>
<feature type="chain" id="PRO_5039908628" evidence="2">
    <location>
        <begin position="23"/>
        <end position="369"/>
    </location>
</feature>
<keyword evidence="2" id="KW-0732">Signal</keyword>
<dbReference type="AlphaFoldDB" id="A0A9K3L7J8"/>
<feature type="region of interest" description="Disordered" evidence="1">
    <location>
        <begin position="22"/>
        <end position="121"/>
    </location>
</feature>
<keyword evidence="5" id="KW-1185">Reference proteome</keyword>
<dbReference type="PANTHER" id="PTHR31407:SF16">
    <property type="entry name" value="PSBP DOMAIN-CONTAINING PROTEIN 7, CHLOROPLASTIC"/>
    <property type="match status" value="1"/>
</dbReference>
<evidence type="ECO:0000256" key="1">
    <source>
        <dbReference type="SAM" id="MobiDB-lite"/>
    </source>
</evidence>
<dbReference type="PANTHER" id="PTHR31407">
    <property type="match status" value="1"/>
</dbReference>
<sequence>MHVKLQTISVLLILGLVRHSDAWSPPIGRHSGRRFPLRSDSFHSRKTSSLRRLTENNDQSNPSGALTTPAPGSSNGEEIVEPSVDDCATPNENPPPSLTIKSSSRANPPTTRPNNGPTTQDLMLAMGTNPRRIILGTLSASGIALAGNFLGVTSRLLTALPEEQVEATGIDTYFPRGDYKRCRTADYTFVVPKEWVADTFVELAKAQRKIQPLDYSMQRRSNSNTGRSSTLPDSAYGPAGRLNEKGVSESGDTNVSVIVSSGLSGFTLEGTLGTPANAAEKLLSLSIAPEGSGRTATLLNAVQNNSKYIFEYLVDRGQRGPLLRSIAVIAPSPSGDKLYTLTVVAPAEKWKQSRNEAQYRKIAESFHLR</sequence>
<evidence type="ECO:0000259" key="3">
    <source>
        <dbReference type="Pfam" id="PF01789"/>
    </source>
</evidence>
<feature type="domain" description="PsbP C-terminal" evidence="3">
    <location>
        <begin position="187"/>
        <end position="367"/>
    </location>
</feature>
<dbReference type="GO" id="GO:0015979">
    <property type="term" value="P:photosynthesis"/>
    <property type="evidence" value="ECO:0007669"/>
    <property type="project" value="InterPro"/>
</dbReference>